<evidence type="ECO:0000256" key="10">
    <source>
        <dbReference type="PROSITE-ProRule" id="PRU00169"/>
    </source>
</evidence>
<protein>
    <recommendedName>
        <fullName evidence="1">non-specific serine/threonine protein kinase</fullName>
        <ecNumber evidence="1">2.7.11.1</ecNumber>
    </recommendedName>
</protein>
<feature type="region of interest" description="Disordered" evidence="11">
    <location>
        <begin position="429"/>
        <end position="466"/>
    </location>
</feature>
<comment type="catalytic activity">
    <reaction evidence="8">
        <text>L-threonyl-[protein] + ATP = O-phospho-L-threonyl-[protein] + ADP + H(+)</text>
        <dbReference type="Rhea" id="RHEA:46608"/>
        <dbReference type="Rhea" id="RHEA-COMP:11060"/>
        <dbReference type="Rhea" id="RHEA-COMP:11605"/>
        <dbReference type="ChEBI" id="CHEBI:15378"/>
        <dbReference type="ChEBI" id="CHEBI:30013"/>
        <dbReference type="ChEBI" id="CHEBI:30616"/>
        <dbReference type="ChEBI" id="CHEBI:61977"/>
        <dbReference type="ChEBI" id="CHEBI:456216"/>
        <dbReference type="EC" id="2.7.11.1"/>
    </reaction>
</comment>
<dbReference type="CDD" id="cd17546">
    <property type="entry name" value="REC_hyHK_CKI1_RcsC-like"/>
    <property type="match status" value="1"/>
</dbReference>
<feature type="region of interest" description="Disordered" evidence="11">
    <location>
        <begin position="987"/>
        <end position="1006"/>
    </location>
</feature>
<dbReference type="InterPro" id="IPR000961">
    <property type="entry name" value="AGC-kinase_C"/>
</dbReference>
<comment type="catalytic activity">
    <reaction evidence="9">
        <text>L-seryl-[protein] + ATP = O-phospho-L-seryl-[protein] + ADP + H(+)</text>
        <dbReference type="Rhea" id="RHEA:17989"/>
        <dbReference type="Rhea" id="RHEA-COMP:9863"/>
        <dbReference type="Rhea" id="RHEA-COMP:11604"/>
        <dbReference type="ChEBI" id="CHEBI:15378"/>
        <dbReference type="ChEBI" id="CHEBI:29999"/>
        <dbReference type="ChEBI" id="CHEBI:30616"/>
        <dbReference type="ChEBI" id="CHEBI:83421"/>
        <dbReference type="ChEBI" id="CHEBI:456216"/>
        <dbReference type="EC" id="2.7.11.1"/>
    </reaction>
</comment>
<keyword evidence="3 10" id="KW-0597">Phosphoprotein</keyword>
<evidence type="ECO:0000256" key="5">
    <source>
        <dbReference type="ARBA" id="ARBA00022741"/>
    </source>
</evidence>
<gene>
    <name evidence="16" type="ORF">HK097_001250</name>
</gene>
<dbReference type="GO" id="GO:0000160">
    <property type="term" value="P:phosphorelay signal transduction system"/>
    <property type="evidence" value="ECO:0007669"/>
    <property type="project" value="InterPro"/>
</dbReference>
<dbReference type="InterPro" id="IPR011006">
    <property type="entry name" value="CheY-like_superfamily"/>
</dbReference>
<dbReference type="Pfam" id="PF00069">
    <property type="entry name" value="Pkinase"/>
    <property type="match status" value="2"/>
</dbReference>
<dbReference type="SMART" id="SM00220">
    <property type="entry name" value="S_TKc"/>
    <property type="match status" value="1"/>
</dbReference>
<evidence type="ECO:0000256" key="6">
    <source>
        <dbReference type="ARBA" id="ARBA00022777"/>
    </source>
</evidence>
<keyword evidence="2" id="KW-0723">Serine/threonine-protein kinase</keyword>
<dbReference type="GO" id="GO:0005524">
    <property type="term" value="F:ATP binding"/>
    <property type="evidence" value="ECO:0007669"/>
    <property type="project" value="UniProtKB-KW"/>
</dbReference>
<dbReference type="SUPFAM" id="SSF52172">
    <property type="entry name" value="CheY-like"/>
    <property type="match status" value="1"/>
</dbReference>
<evidence type="ECO:0000259" key="14">
    <source>
        <dbReference type="PROSITE" id="PS50112"/>
    </source>
</evidence>
<dbReference type="InterPro" id="IPR000014">
    <property type="entry name" value="PAS"/>
</dbReference>
<dbReference type="FunFam" id="1.10.510.10:FF:000580">
    <property type="entry name" value="AGC protein kinase"/>
    <property type="match status" value="1"/>
</dbReference>
<evidence type="ECO:0000259" key="13">
    <source>
        <dbReference type="PROSITE" id="PS50110"/>
    </source>
</evidence>
<evidence type="ECO:0000313" key="16">
    <source>
        <dbReference type="EMBL" id="KAJ3045305.1"/>
    </source>
</evidence>
<feature type="domain" description="PAS" evidence="14">
    <location>
        <begin position="83"/>
        <end position="123"/>
    </location>
</feature>
<dbReference type="PROSITE" id="PS50110">
    <property type="entry name" value="RESPONSE_REGULATORY"/>
    <property type="match status" value="1"/>
</dbReference>
<dbReference type="SMART" id="SM00133">
    <property type="entry name" value="S_TK_X"/>
    <property type="match status" value="1"/>
</dbReference>
<evidence type="ECO:0000256" key="9">
    <source>
        <dbReference type="ARBA" id="ARBA00048679"/>
    </source>
</evidence>
<dbReference type="GO" id="GO:0005634">
    <property type="term" value="C:nucleus"/>
    <property type="evidence" value="ECO:0007669"/>
    <property type="project" value="TreeGrafter"/>
</dbReference>
<keyword evidence="7" id="KW-0067">ATP-binding</keyword>
<proteinExistence type="predicted"/>
<dbReference type="PROSITE" id="PS00108">
    <property type="entry name" value="PROTEIN_KINASE_ST"/>
    <property type="match status" value="1"/>
</dbReference>
<keyword evidence="17" id="KW-1185">Reference proteome</keyword>
<dbReference type="FunFam" id="1.10.510.10:FF:000340">
    <property type="entry name" value="Serine threonine protein kinase"/>
    <property type="match status" value="1"/>
</dbReference>
<dbReference type="CDD" id="cd05579">
    <property type="entry name" value="STKc_MAST_like"/>
    <property type="match status" value="1"/>
</dbReference>
<feature type="region of interest" description="Disordered" evidence="11">
    <location>
        <begin position="1"/>
        <end position="33"/>
    </location>
</feature>
<dbReference type="Proteomes" id="UP001212841">
    <property type="component" value="Unassembled WGS sequence"/>
</dbReference>
<dbReference type="InterPro" id="IPR035965">
    <property type="entry name" value="PAS-like_dom_sf"/>
</dbReference>
<dbReference type="SMART" id="SM00448">
    <property type="entry name" value="REC"/>
    <property type="match status" value="1"/>
</dbReference>
<reference evidence="16" key="1">
    <citation type="submission" date="2020-05" db="EMBL/GenBank/DDBJ databases">
        <title>Phylogenomic resolution of chytrid fungi.</title>
        <authorList>
            <person name="Stajich J.E."/>
            <person name="Amses K."/>
            <person name="Simmons R."/>
            <person name="Seto K."/>
            <person name="Myers J."/>
            <person name="Bonds A."/>
            <person name="Quandt C.A."/>
            <person name="Barry K."/>
            <person name="Liu P."/>
            <person name="Grigoriev I."/>
            <person name="Longcore J.E."/>
            <person name="James T.Y."/>
        </authorList>
    </citation>
    <scope>NUCLEOTIDE SEQUENCE</scope>
    <source>
        <strain evidence="16">JEL0318</strain>
    </source>
</reference>
<feature type="modified residue" description="4-aspartylphosphate" evidence="10">
    <location>
        <position position="1576"/>
    </location>
</feature>
<dbReference type="SUPFAM" id="SSF55785">
    <property type="entry name" value="PYP-like sensor domain (PAS domain)"/>
    <property type="match status" value="1"/>
</dbReference>
<dbReference type="GO" id="GO:0005737">
    <property type="term" value="C:cytoplasm"/>
    <property type="evidence" value="ECO:0007669"/>
    <property type="project" value="TreeGrafter"/>
</dbReference>
<feature type="region of interest" description="Disordered" evidence="11">
    <location>
        <begin position="1243"/>
        <end position="1294"/>
    </location>
</feature>
<dbReference type="GO" id="GO:0004674">
    <property type="term" value="F:protein serine/threonine kinase activity"/>
    <property type="evidence" value="ECO:0007669"/>
    <property type="project" value="UniProtKB-KW"/>
</dbReference>
<feature type="compositionally biased region" description="Acidic residues" evidence="11">
    <location>
        <begin position="190"/>
        <end position="199"/>
    </location>
</feature>
<dbReference type="PANTHER" id="PTHR24356:SF1">
    <property type="entry name" value="SERINE_THREONINE-PROTEIN KINASE GREATWALL"/>
    <property type="match status" value="1"/>
</dbReference>
<dbReference type="Gene3D" id="3.30.450.20">
    <property type="entry name" value="PAS domain"/>
    <property type="match status" value="1"/>
</dbReference>
<dbReference type="EMBL" id="JADGJD010001240">
    <property type="protein sequence ID" value="KAJ3045305.1"/>
    <property type="molecule type" value="Genomic_DNA"/>
</dbReference>
<dbReference type="Gene3D" id="3.40.50.2300">
    <property type="match status" value="1"/>
</dbReference>
<evidence type="ECO:0000256" key="11">
    <source>
        <dbReference type="SAM" id="MobiDB-lite"/>
    </source>
</evidence>
<dbReference type="InterPro" id="IPR050236">
    <property type="entry name" value="Ser_Thr_kinase_AGC"/>
</dbReference>
<feature type="domain" description="Response regulatory" evidence="13">
    <location>
        <begin position="1526"/>
        <end position="1640"/>
    </location>
</feature>
<organism evidence="16 17">
    <name type="scientific">Rhizophlyctis rosea</name>
    <dbReference type="NCBI Taxonomy" id="64517"/>
    <lineage>
        <taxon>Eukaryota</taxon>
        <taxon>Fungi</taxon>
        <taxon>Fungi incertae sedis</taxon>
        <taxon>Chytridiomycota</taxon>
        <taxon>Chytridiomycota incertae sedis</taxon>
        <taxon>Chytridiomycetes</taxon>
        <taxon>Rhizophlyctidales</taxon>
        <taxon>Rhizophlyctidaceae</taxon>
        <taxon>Rhizophlyctis</taxon>
    </lineage>
</organism>
<dbReference type="Pfam" id="PF00072">
    <property type="entry name" value="Response_reg"/>
    <property type="match status" value="1"/>
</dbReference>
<dbReference type="SUPFAM" id="SSF56112">
    <property type="entry name" value="Protein kinase-like (PK-like)"/>
    <property type="match status" value="1"/>
</dbReference>
<dbReference type="InterPro" id="IPR000719">
    <property type="entry name" value="Prot_kinase_dom"/>
</dbReference>
<evidence type="ECO:0000256" key="4">
    <source>
        <dbReference type="ARBA" id="ARBA00022679"/>
    </source>
</evidence>
<feature type="region of interest" description="Disordered" evidence="11">
    <location>
        <begin position="190"/>
        <end position="229"/>
    </location>
</feature>
<dbReference type="InterPro" id="IPR008271">
    <property type="entry name" value="Ser/Thr_kinase_AS"/>
</dbReference>
<dbReference type="Gene3D" id="3.30.200.20">
    <property type="entry name" value="Phosphorylase Kinase, domain 1"/>
    <property type="match status" value="1"/>
</dbReference>
<dbReference type="InterPro" id="IPR001789">
    <property type="entry name" value="Sig_transdc_resp-reg_receiver"/>
</dbReference>
<feature type="compositionally biased region" description="Basic residues" evidence="11">
    <location>
        <begin position="651"/>
        <end position="664"/>
    </location>
</feature>
<dbReference type="Gene3D" id="1.10.510.10">
    <property type="entry name" value="Transferase(Phosphotransferase) domain 1"/>
    <property type="match status" value="2"/>
</dbReference>
<dbReference type="SMART" id="SM00091">
    <property type="entry name" value="PAS"/>
    <property type="match status" value="1"/>
</dbReference>
<evidence type="ECO:0000259" key="12">
    <source>
        <dbReference type="PROSITE" id="PS50011"/>
    </source>
</evidence>
<feature type="region of interest" description="Disordered" evidence="11">
    <location>
        <begin position="716"/>
        <end position="780"/>
    </location>
</feature>
<feature type="compositionally biased region" description="Gly residues" evidence="11">
    <location>
        <begin position="633"/>
        <end position="650"/>
    </location>
</feature>
<feature type="domain" description="AGC-kinase C-terminal" evidence="15">
    <location>
        <begin position="1206"/>
        <end position="1316"/>
    </location>
</feature>
<evidence type="ECO:0000256" key="2">
    <source>
        <dbReference type="ARBA" id="ARBA00022527"/>
    </source>
</evidence>
<dbReference type="InterPro" id="IPR011009">
    <property type="entry name" value="Kinase-like_dom_sf"/>
</dbReference>
<dbReference type="PROSITE" id="PS50112">
    <property type="entry name" value="PAS"/>
    <property type="match status" value="1"/>
</dbReference>
<name>A0AAD5S6D0_9FUNG</name>
<evidence type="ECO:0000256" key="1">
    <source>
        <dbReference type="ARBA" id="ARBA00012513"/>
    </source>
</evidence>
<keyword evidence="4" id="KW-0808">Transferase</keyword>
<feature type="domain" description="Protein kinase" evidence="12">
    <location>
        <begin position="795"/>
        <end position="1205"/>
    </location>
</feature>
<comment type="caution">
    <text evidence="16">The sequence shown here is derived from an EMBL/GenBank/DDBJ whole genome shotgun (WGS) entry which is preliminary data.</text>
</comment>
<feature type="compositionally biased region" description="Basic and acidic residues" evidence="11">
    <location>
        <begin position="1657"/>
        <end position="1676"/>
    </location>
</feature>
<feature type="compositionally biased region" description="Basic and acidic residues" evidence="11">
    <location>
        <begin position="1243"/>
        <end position="1260"/>
    </location>
</feature>
<dbReference type="FunFam" id="3.30.200.20:FF:001008">
    <property type="entry name" value="Serine/threonine-protein kinase cek1"/>
    <property type="match status" value="1"/>
</dbReference>
<dbReference type="PROSITE" id="PS51285">
    <property type="entry name" value="AGC_KINASE_CTER"/>
    <property type="match status" value="1"/>
</dbReference>
<evidence type="ECO:0000313" key="17">
    <source>
        <dbReference type="Proteomes" id="UP001212841"/>
    </source>
</evidence>
<feature type="region of interest" description="Disordered" evidence="11">
    <location>
        <begin position="559"/>
        <end position="676"/>
    </location>
</feature>
<feature type="compositionally biased region" description="Low complexity" evidence="11">
    <location>
        <begin position="996"/>
        <end position="1005"/>
    </location>
</feature>
<evidence type="ECO:0000256" key="7">
    <source>
        <dbReference type="ARBA" id="ARBA00022840"/>
    </source>
</evidence>
<dbReference type="PROSITE" id="PS50011">
    <property type="entry name" value="PROTEIN_KINASE_DOM"/>
    <property type="match status" value="1"/>
</dbReference>
<feature type="non-terminal residue" evidence="16">
    <location>
        <position position="1718"/>
    </location>
</feature>
<keyword evidence="5" id="KW-0547">Nucleotide-binding</keyword>
<feature type="compositionally biased region" description="Pro residues" evidence="11">
    <location>
        <begin position="754"/>
        <end position="774"/>
    </location>
</feature>
<dbReference type="CDD" id="cd00130">
    <property type="entry name" value="PAS"/>
    <property type="match status" value="1"/>
</dbReference>
<accession>A0AAD5S6D0</accession>
<evidence type="ECO:0000256" key="8">
    <source>
        <dbReference type="ARBA" id="ARBA00047899"/>
    </source>
</evidence>
<evidence type="ECO:0000259" key="15">
    <source>
        <dbReference type="PROSITE" id="PS51285"/>
    </source>
</evidence>
<dbReference type="EC" id="2.7.11.1" evidence="1"/>
<keyword evidence="6" id="KW-0418">Kinase</keyword>
<feature type="compositionally biased region" description="Basic and acidic residues" evidence="11">
    <location>
        <begin position="732"/>
        <end position="744"/>
    </location>
</feature>
<feature type="region of interest" description="Disordered" evidence="11">
    <location>
        <begin position="1650"/>
        <end position="1702"/>
    </location>
</feature>
<evidence type="ECO:0000256" key="3">
    <source>
        <dbReference type="ARBA" id="ARBA00022553"/>
    </source>
</evidence>
<dbReference type="PANTHER" id="PTHR24356">
    <property type="entry name" value="SERINE/THREONINE-PROTEIN KINASE"/>
    <property type="match status" value="1"/>
</dbReference>
<sequence>GVDSAGEGSLSDKGVGRGRSVAVGGERKRRHRSSLVPVGLHVGIGMGPSGGGGVQQQNLSLTELRAAADAGQSVNVMMEFGFDGELLYISPVCFLVFGYKPEELVGQKDLPFLPPTSSTDLEKYENVFAKATTRLNDDRATAEVVYKARRADGRWLEMEGKGMVNFDRMSGIKRSTIWVTRPVALLGEGWDSEGSEEEATSSGGNGPDSAVSRDPGEEALGGLPVRGRQMSIVTNHTPGGTDSPTIMVAPPTPGPQGPVSLDAHVSTSSILREGGGTSQAGDMESTLPSLDLVLCNICERSIPAILFEEHSSICSDVHRIEMQVVMINDEMRDVRVQCGDKGRVLEQEREVRCGGGGGEMDEARKRCAEYLGRLKGVLQGVLGVIDEALGIPLPDGTEDEDEDGVLGLPVSGEGVAVRVVPFSSLAGDGGVAGGSGSGTPVMGHSKEPSFGDLPPSSRTPPLGGRRITGTRAKMARCLSWCVPGEQELYPPVEVADVGLVNLGMALWHLGTDVMAMVRNKCDGVERMRGAVVVYRELAAREEAVKEEIRVSSGRVLEEENVVGGSPSEGRSTVGELGVPNAGDGGSVVSSLGTMRPPGAGSRETLDMERSGSLGNENGGSGDGSRMGRSASGEGAGVGLGGSGEGNSGGGGKKKGWRRKGKSKNKGVGAGMFVDTGSKDVGKKIKGVAARTLEVETIQSPVFGSPQIGRFASFFRSSKKSGSNNGGNGGEIGGRRESLTVEVPERVTPSSPITPSSPLPPPQSPFNPASTPTPIPLSTSSPTIPIARSIPSIKDFEIIKPISKGAFGSVYLAKKRTTGDYFAIKVLKKADMVAKNQVMNIKAERMILTQLDSPFVVKLYFSFQSRDNLYLVMEYLNGGDCAALVKAMGQLDEKWAKQYVAEVVLGLEFLHSRGIVHRDLKPDNMLIDVNGHVKLTDFGLSRVGFLGRRARDAALNPTSGSYDKLAGGTGTASNPGLISAINTAKVDSPATGGGSAGSTPTTPSGGVFNFSPSTSIGVTGVAPSPFKLPEPSHPLTSAGAAALAIGGPPGSPFFRSSHSRRSSIASVGSTGSVEGIAGTPPLLGGVHGFGGGRLERVEGSREGKAFVGTPDYLAPESILGLGQGASVDWWAVGVILYEFLYGFPPFHADTPSQVFENILCRRIDWLEDEVDTQPEARDLMERLMCPDIESRLGSRGAAEVKAHPYFADVDWDSVYREEASFVPKVAAPDDTTYFDDRGAAEKRLEDAEIEVRGGSGEHGDGDSGDVGRGGDRSAGPGSPELGRRMSAGGAGGGGGDGAAPDFGEFVYKNLPALEKANNDLVKKLRSDLGQDGIRARHRSLPAGAMAATATAFRSMSISGPSGASAAAAAAAAAAASSSPVVTPGGTMLTVPKGSRHLSLMGGLPPTVPLQIETAPASPVADSPPLSALEVLKSKRSFIDALHARRNSMPSRLRAQPAGLGTPLGGSVEEVPGAEGAGAAGVQVVVDVSAQQQLPAGAAPVQKPPVSPVTAPTPQAAMVLAALGRPMDVLIADDNPVSCKILEKMLTMLSCRCVMVRNGAEAIRCALGDVKFDVIFMDIRMPIVDGETAARMIKSTKNVNQGTAIVAITAYEQTFQLSQQFDDTMSKPITKDMVLKILMAVAGQQREGGAIGASGGLRAVEEGDGEGKDGDKSKDGSKEGLQPQEQHQPVSGIPKGLKERVSGLEKKGFGDSITNVAYVE</sequence>
<dbReference type="GO" id="GO:1901992">
    <property type="term" value="P:positive regulation of mitotic cell cycle phase transition"/>
    <property type="evidence" value="ECO:0007669"/>
    <property type="project" value="UniProtKB-ARBA"/>
</dbReference>